<name>A0A0L0BNQ6_LUCCU</name>
<evidence type="ECO:0000259" key="5">
    <source>
        <dbReference type="Pfam" id="PF01094"/>
    </source>
</evidence>
<dbReference type="OrthoDB" id="5984008at2759"/>
<dbReference type="AlphaFoldDB" id="A0A0L0BNQ6"/>
<keyword evidence="2" id="KW-0812">Transmembrane</keyword>
<reference evidence="6 7" key="1">
    <citation type="journal article" date="2015" name="Nat. Commun.">
        <title>Lucilia cuprina genome unlocks parasitic fly biology to underpin future interventions.</title>
        <authorList>
            <person name="Anstead C.A."/>
            <person name="Korhonen P.K."/>
            <person name="Young N.D."/>
            <person name="Hall R.S."/>
            <person name="Jex A.R."/>
            <person name="Murali S.C."/>
            <person name="Hughes D.S."/>
            <person name="Lee S.F."/>
            <person name="Perry T."/>
            <person name="Stroehlein A.J."/>
            <person name="Ansell B.R."/>
            <person name="Breugelmans B."/>
            <person name="Hofmann A."/>
            <person name="Qu J."/>
            <person name="Dugan S."/>
            <person name="Lee S.L."/>
            <person name="Chao H."/>
            <person name="Dinh H."/>
            <person name="Han Y."/>
            <person name="Doddapaneni H.V."/>
            <person name="Worley K.C."/>
            <person name="Muzny D.M."/>
            <person name="Ioannidis P."/>
            <person name="Waterhouse R.M."/>
            <person name="Zdobnov E.M."/>
            <person name="James P.J."/>
            <person name="Bagnall N.H."/>
            <person name="Kotze A.C."/>
            <person name="Gibbs R.A."/>
            <person name="Richards S."/>
            <person name="Batterham P."/>
            <person name="Gasser R.B."/>
        </authorList>
    </citation>
    <scope>NUCLEOTIDE SEQUENCE [LARGE SCALE GENOMIC DNA]</scope>
    <source>
        <strain evidence="6 7">LS</strain>
        <tissue evidence="6">Full body</tissue>
    </source>
</reference>
<keyword evidence="4" id="KW-0472">Membrane</keyword>
<dbReference type="InterPro" id="IPR001828">
    <property type="entry name" value="ANF_lig-bd_rcpt"/>
</dbReference>
<dbReference type="Proteomes" id="UP000037069">
    <property type="component" value="Unassembled WGS sequence"/>
</dbReference>
<gene>
    <name evidence="6" type="ORF">FF38_03815</name>
</gene>
<evidence type="ECO:0000313" key="6">
    <source>
        <dbReference type="EMBL" id="KNC21720.1"/>
    </source>
</evidence>
<evidence type="ECO:0000256" key="4">
    <source>
        <dbReference type="ARBA" id="ARBA00023136"/>
    </source>
</evidence>
<dbReference type="EMBL" id="JRES01001585">
    <property type="protein sequence ID" value="KNC21720.1"/>
    <property type="molecule type" value="Genomic_DNA"/>
</dbReference>
<evidence type="ECO:0000256" key="2">
    <source>
        <dbReference type="ARBA" id="ARBA00022692"/>
    </source>
</evidence>
<dbReference type="SUPFAM" id="SSF53822">
    <property type="entry name" value="Periplasmic binding protein-like I"/>
    <property type="match status" value="1"/>
</dbReference>
<dbReference type="GO" id="GO:0016020">
    <property type="term" value="C:membrane"/>
    <property type="evidence" value="ECO:0007669"/>
    <property type="project" value="UniProtKB-SubCell"/>
</dbReference>
<evidence type="ECO:0000313" key="7">
    <source>
        <dbReference type="Proteomes" id="UP000037069"/>
    </source>
</evidence>
<dbReference type="OMA" id="IFITACK"/>
<evidence type="ECO:0000256" key="3">
    <source>
        <dbReference type="ARBA" id="ARBA00022989"/>
    </source>
</evidence>
<dbReference type="InterPro" id="IPR028082">
    <property type="entry name" value="Peripla_BP_I"/>
</dbReference>
<dbReference type="Gene3D" id="3.40.50.2300">
    <property type="match status" value="2"/>
</dbReference>
<keyword evidence="7" id="KW-1185">Reference proteome</keyword>
<feature type="domain" description="Receptor ligand binding region" evidence="5">
    <location>
        <begin position="47"/>
        <end position="173"/>
    </location>
</feature>
<comment type="subcellular location">
    <subcellularLocation>
        <location evidence="1">Membrane</location>
    </subcellularLocation>
</comment>
<organism evidence="6 7">
    <name type="scientific">Lucilia cuprina</name>
    <name type="common">Green bottle fly</name>
    <name type="synonym">Australian sheep blowfly</name>
    <dbReference type="NCBI Taxonomy" id="7375"/>
    <lineage>
        <taxon>Eukaryota</taxon>
        <taxon>Metazoa</taxon>
        <taxon>Ecdysozoa</taxon>
        <taxon>Arthropoda</taxon>
        <taxon>Hexapoda</taxon>
        <taxon>Insecta</taxon>
        <taxon>Pterygota</taxon>
        <taxon>Neoptera</taxon>
        <taxon>Endopterygota</taxon>
        <taxon>Diptera</taxon>
        <taxon>Brachycera</taxon>
        <taxon>Muscomorpha</taxon>
        <taxon>Oestroidea</taxon>
        <taxon>Calliphoridae</taxon>
        <taxon>Luciliinae</taxon>
        <taxon>Lucilia</taxon>
    </lineage>
</organism>
<keyword evidence="3" id="KW-1133">Transmembrane helix</keyword>
<dbReference type="Pfam" id="PF01094">
    <property type="entry name" value="ANF_receptor"/>
    <property type="match status" value="1"/>
</dbReference>
<proteinExistence type="predicted"/>
<sequence length="179" mass="20566">MDFKIIVKFKLSMVMAVIFGNLKVHSLPQTLKIGAIFSETQRYGATELAFKYAVYSINRDKGLLPETNLVYDIQYTNELDSFHACEKVCKQISYGVQAIFGPSNSLISSHIHSICDALDLPHLEAHIDTDNEVGSREEFAINLHPYQTYINDAFMDAIYYLNWTKVGILHEKYYDYKHI</sequence>
<accession>A0A0L0BNQ6</accession>
<evidence type="ECO:0000256" key="1">
    <source>
        <dbReference type="ARBA" id="ARBA00004370"/>
    </source>
</evidence>
<comment type="caution">
    <text evidence="6">The sequence shown here is derived from an EMBL/GenBank/DDBJ whole genome shotgun (WGS) entry which is preliminary data.</text>
</comment>
<protein>
    <recommendedName>
        <fullName evidence="5">Receptor ligand binding region domain-containing protein</fullName>
    </recommendedName>
</protein>